<proteinExistence type="predicted"/>
<evidence type="ECO:0000256" key="1">
    <source>
        <dbReference type="SAM" id="MobiDB-lite"/>
    </source>
</evidence>
<protein>
    <submittedName>
        <fullName evidence="2">Tigger transposable element-derived protein 1-like 192</fullName>
    </submittedName>
</protein>
<keyword evidence="3" id="KW-1185">Reference proteome</keyword>
<accession>A0A8J5MWW9</accession>
<feature type="compositionally biased region" description="Acidic residues" evidence="1">
    <location>
        <begin position="82"/>
        <end position="91"/>
    </location>
</feature>
<feature type="region of interest" description="Disordered" evidence="1">
    <location>
        <begin position="1135"/>
        <end position="1159"/>
    </location>
</feature>
<evidence type="ECO:0000313" key="2">
    <source>
        <dbReference type="EMBL" id="KAG7166656.1"/>
    </source>
</evidence>
<organism evidence="2 3">
    <name type="scientific">Homarus americanus</name>
    <name type="common">American lobster</name>
    <dbReference type="NCBI Taxonomy" id="6706"/>
    <lineage>
        <taxon>Eukaryota</taxon>
        <taxon>Metazoa</taxon>
        <taxon>Ecdysozoa</taxon>
        <taxon>Arthropoda</taxon>
        <taxon>Crustacea</taxon>
        <taxon>Multicrustacea</taxon>
        <taxon>Malacostraca</taxon>
        <taxon>Eumalacostraca</taxon>
        <taxon>Eucarida</taxon>
        <taxon>Decapoda</taxon>
        <taxon>Pleocyemata</taxon>
        <taxon>Astacidea</taxon>
        <taxon>Nephropoidea</taxon>
        <taxon>Nephropidae</taxon>
        <taxon>Homarus</taxon>
    </lineage>
</organism>
<reference evidence="2" key="1">
    <citation type="journal article" date="2021" name="Sci. Adv.">
        <title>The American lobster genome reveals insights on longevity, neural, and immune adaptations.</title>
        <authorList>
            <person name="Polinski J.M."/>
            <person name="Zimin A.V."/>
            <person name="Clark K.F."/>
            <person name="Kohn A.B."/>
            <person name="Sadowski N."/>
            <person name="Timp W."/>
            <person name="Ptitsyn A."/>
            <person name="Khanna P."/>
            <person name="Romanova D.Y."/>
            <person name="Williams P."/>
            <person name="Greenwood S.J."/>
            <person name="Moroz L.L."/>
            <person name="Walt D.R."/>
            <person name="Bodnar A.G."/>
        </authorList>
    </citation>
    <scope>NUCLEOTIDE SEQUENCE</scope>
    <source>
        <strain evidence="2">GMGI-L3</strain>
    </source>
</reference>
<feature type="compositionally biased region" description="Basic and acidic residues" evidence="1">
    <location>
        <begin position="1135"/>
        <end position="1144"/>
    </location>
</feature>
<gene>
    <name evidence="2" type="primary">TIGD1-L192</name>
    <name evidence="2" type="ORF">Hamer_G013681</name>
</gene>
<evidence type="ECO:0000313" key="3">
    <source>
        <dbReference type="Proteomes" id="UP000747542"/>
    </source>
</evidence>
<feature type="compositionally biased region" description="Basic residues" evidence="1">
    <location>
        <begin position="64"/>
        <end position="79"/>
    </location>
</feature>
<sequence>MMAEQSGDEGAQQFFPIQEWEKLPPIEKKRCENLYKNHIFLKNMGLKSKPPDFTALQNQQQQASHRKRKKFHAPYRRHLNNSDDDDEDWTPESECNSTTTRSGRSLKYRYVAPQKTQEKGRILPTKLTETDPKPVVKMDHIKQLGEVLMEAHSDDSPLSSSQGDVVPTGYCRAEAMSSDIPSIMKEDGKESSLNTKRKSVDMSPCVVKIPKENSLATGKNTFNTTLSSSRFTDIKNTANTVGDQGDVECTAVHHKHSAGTILLPNNLPVVTGSIHNPHTHVKAEPYLYTSTDKEELQKSENDVCGSNEMVQDSLHESFCKTKSRDSGCTFSVDSGECDQAQESGTSQSNFECFETCDTAKNATNHSGSVNKHFITTDNSPSQPLSINYTSEQLLPVKNDYTCSVAGENQENTYIKSTSQSLCVDDDVGDENNIVKNSTNCTTIISDSQNALMSENNASVGNNDSLYQKIHDNNGVSHSSFVFDDQYNRQSDLTNGANCLMPIYENAFDQQIAVKANNINLVNDDLYNEGQLSSKVIRPDNRHLTDLFCYSDSVSPEDISCQQSQLTLQNSHLPPQLEGEPKIPGNFSPNGKADAVQLSPRINSEALDNILNDPNTKLFLPSLLEDSCDSVVFSECSMLDLPNSEQKTNNCDGELCKKDICNLIPNVSDNCESAPPNMKNTNDLASTDSNSTSSSINSFNSGMADLNCTPSVLPLEYEVSLKTTKNEMVNTTLNCIGNSQEKGNDLAMAVPTTSPEKNVDSLVKEKTSFKQLRIKECLGINDQSEQPEKNMLSGLHPQKGCNCVIIQSTKEEVATTCDIAKSELRETTKEISSKSRGHIHIRSSPTVRNIRRKSLQANKENLNPLSTDKHTVEFVELTAAQKVNSSRNHMMQSWRNPEKNCGVLSNKSPQLSSPKTDCNEKFKTQVYPFRDISSAFQQNAPVTQSRCLVSSVECQESSYSNTESVTDHSSPKQNPVRRNPRRVRGTEHYVEEKIPDEDEYLYCEDCDQEWEGECLIHPLTLILDNPLRDKSNSAACVDAVDSSISNWMRYVNCSRTWKEVTVRCLCAAWRPLWPECVLQRDFEGFEELEEEAVVHEIVALGNSMGLEVDDDDVEELVEEHSKELSTEELLELHKEENETLKRSLTSEESGEEEDKEESRIIPAKDLKDAFFCWSKLSKLAEDYHPDVGSVQKAIKVLS</sequence>
<dbReference type="Proteomes" id="UP000747542">
    <property type="component" value="Unassembled WGS sequence"/>
</dbReference>
<feature type="compositionally biased region" description="Polar residues" evidence="1">
    <location>
        <begin position="93"/>
        <end position="102"/>
    </location>
</feature>
<dbReference type="AlphaFoldDB" id="A0A8J5MWW9"/>
<comment type="caution">
    <text evidence="2">The sequence shown here is derived from an EMBL/GenBank/DDBJ whole genome shotgun (WGS) entry which is preliminary data.</text>
</comment>
<name>A0A8J5MWW9_HOMAM</name>
<dbReference type="EMBL" id="JAHLQT010022272">
    <property type="protein sequence ID" value="KAG7166656.1"/>
    <property type="molecule type" value="Genomic_DNA"/>
</dbReference>
<feature type="region of interest" description="Disordered" evidence="1">
    <location>
        <begin position="959"/>
        <end position="983"/>
    </location>
</feature>
<feature type="region of interest" description="Disordered" evidence="1">
    <location>
        <begin position="50"/>
        <end position="102"/>
    </location>
</feature>